<keyword evidence="4" id="KW-1185">Reference proteome</keyword>
<feature type="transmembrane region" description="Helical" evidence="2">
    <location>
        <begin position="12"/>
        <end position="39"/>
    </location>
</feature>
<evidence type="ECO:0000313" key="3">
    <source>
        <dbReference type="EMBL" id="KAH6669187.1"/>
    </source>
</evidence>
<dbReference type="OrthoDB" id="3819888at2759"/>
<organism evidence="3 4">
    <name type="scientific">Plectosphaerella plurivora</name>
    <dbReference type="NCBI Taxonomy" id="936078"/>
    <lineage>
        <taxon>Eukaryota</taxon>
        <taxon>Fungi</taxon>
        <taxon>Dikarya</taxon>
        <taxon>Ascomycota</taxon>
        <taxon>Pezizomycotina</taxon>
        <taxon>Sordariomycetes</taxon>
        <taxon>Hypocreomycetidae</taxon>
        <taxon>Glomerellales</taxon>
        <taxon>Plectosphaerellaceae</taxon>
        <taxon>Plectosphaerella</taxon>
    </lineage>
</organism>
<dbReference type="Proteomes" id="UP000770015">
    <property type="component" value="Unassembled WGS sequence"/>
</dbReference>
<keyword evidence="2" id="KW-0472">Membrane</keyword>
<dbReference type="CDD" id="cd10170">
    <property type="entry name" value="ASKHA_NBD_HSP70"/>
    <property type="match status" value="1"/>
</dbReference>
<protein>
    <submittedName>
        <fullName evidence="3">Uncharacterized protein</fullName>
    </submittedName>
</protein>
<feature type="compositionally biased region" description="Pro residues" evidence="1">
    <location>
        <begin position="599"/>
        <end position="611"/>
    </location>
</feature>
<feature type="region of interest" description="Disordered" evidence="1">
    <location>
        <begin position="692"/>
        <end position="712"/>
    </location>
</feature>
<gene>
    <name evidence="3" type="ORF">F5X68DRAFT_249307</name>
</gene>
<keyword evidence="2" id="KW-1133">Transmembrane helix</keyword>
<feature type="compositionally biased region" description="Acidic residues" evidence="1">
    <location>
        <begin position="650"/>
        <end position="659"/>
    </location>
</feature>
<evidence type="ECO:0000256" key="2">
    <source>
        <dbReference type="SAM" id="Phobius"/>
    </source>
</evidence>
<evidence type="ECO:0000313" key="4">
    <source>
        <dbReference type="Proteomes" id="UP000770015"/>
    </source>
</evidence>
<dbReference type="AlphaFoldDB" id="A0A9P9A6A2"/>
<dbReference type="EMBL" id="JAGSXJ010000032">
    <property type="protein sequence ID" value="KAH6669187.1"/>
    <property type="molecule type" value="Genomic_DNA"/>
</dbReference>
<keyword evidence="2" id="KW-0812">Transmembrane</keyword>
<proteinExistence type="predicted"/>
<accession>A0A9P9A6A2</accession>
<dbReference type="SUPFAM" id="SSF53067">
    <property type="entry name" value="Actin-like ATPase domain"/>
    <property type="match status" value="1"/>
</dbReference>
<feature type="region of interest" description="Disordered" evidence="1">
    <location>
        <begin position="596"/>
        <end position="678"/>
    </location>
</feature>
<reference evidence="3" key="1">
    <citation type="journal article" date="2021" name="Nat. Commun.">
        <title>Genetic determinants of endophytism in the Arabidopsis root mycobiome.</title>
        <authorList>
            <person name="Mesny F."/>
            <person name="Miyauchi S."/>
            <person name="Thiergart T."/>
            <person name="Pickel B."/>
            <person name="Atanasova L."/>
            <person name="Karlsson M."/>
            <person name="Huettel B."/>
            <person name="Barry K.W."/>
            <person name="Haridas S."/>
            <person name="Chen C."/>
            <person name="Bauer D."/>
            <person name="Andreopoulos W."/>
            <person name="Pangilinan J."/>
            <person name="LaButti K."/>
            <person name="Riley R."/>
            <person name="Lipzen A."/>
            <person name="Clum A."/>
            <person name="Drula E."/>
            <person name="Henrissat B."/>
            <person name="Kohler A."/>
            <person name="Grigoriev I.V."/>
            <person name="Martin F.M."/>
            <person name="Hacquard S."/>
        </authorList>
    </citation>
    <scope>NUCLEOTIDE SEQUENCE</scope>
    <source>
        <strain evidence="3">MPI-SDFR-AT-0117</strain>
    </source>
</reference>
<feature type="compositionally biased region" description="Basic and acidic residues" evidence="1">
    <location>
        <begin position="663"/>
        <end position="672"/>
    </location>
</feature>
<name>A0A9P9A6A2_9PEZI</name>
<evidence type="ECO:0000256" key="1">
    <source>
        <dbReference type="SAM" id="MobiDB-lite"/>
    </source>
</evidence>
<sequence>MSPEHVAFAVPNLLSFGLAAVVLIFLTAIMALEAAYFGIDLGSTSTRLCLYTSTTHRMFEVECPERSKLRNGFDPGDFSSRCYPFNRLSKIYKGNSDDRNNTAASLKPILLLLSELPEEQLHPLITEYPVAQEILDNLNTSGFLRRLKGGVQQLFQVLWKATLGVCAEQKLCITGIGVTTPQQWPSQVDDLYAQMILKCFRAKSSPYLRITTDSIYFLGETQALAHYLFHQHSDKVWAPGFEEDVLLIMDFGGQNLSISMYHVDYTAENKRAFFEIGHSQGFVGGGEQLDHFIGEYCEQYIREHLGQEPDAGVKQSLINMFHTKKQDLGPDFEYDYEDHELYLTWGSNIRVTLSPEVLEDAFNKALGGPLAHADNLLFRASQVMAGRGNRGPWAIVTGGTSRSKVLQARLTNMCETKGFRKPLFVEDDSVSIANRFPSHSIAKGAAYAMASTLTVEEFLARSAIGLQMRQSDGTLWDSEGQILFFQGTTFTRTIQLRDHDELKLICDPAHNDLLSEQLVHSTTAYDLYNLGFFKRGTLQVKVELGGTADDASLDVYLSWNPEFPDPCPQDWEQGLVKLPLFADRATCCVLVELSSVDSQPPPSSVMGPPPRDLAGLESESGSADISSHFPTGSSRRRAAQRTANMRAEMAEEDWDDEFLPESPKNKTGDDWKFTPGNDRRRRWLDNMKRMEAADERRRKRHGPYVREAFCPM</sequence>
<feature type="compositionally biased region" description="Polar residues" evidence="1">
    <location>
        <begin position="619"/>
        <end position="633"/>
    </location>
</feature>
<dbReference type="InterPro" id="IPR043129">
    <property type="entry name" value="ATPase_NBD"/>
</dbReference>
<comment type="caution">
    <text evidence="3">The sequence shown here is derived from an EMBL/GenBank/DDBJ whole genome shotgun (WGS) entry which is preliminary data.</text>
</comment>